<name>A0A151JNZ0_9HYME</name>
<reference evidence="1 2" key="1">
    <citation type="submission" date="2015-09" db="EMBL/GenBank/DDBJ databases">
        <title>Trachymyrmex cornetzi WGS genome.</title>
        <authorList>
            <person name="Nygaard S."/>
            <person name="Hu H."/>
            <person name="Boomsma J."/>
            <person name="Zhang G."/>
        </authorList>
    </citation>
    <scope>NUCLEOTIDE SEQUENCE [LARGE SCALE GENOMIC DNA]</scope>
    <source>
        <strain evidence="1">Tcor2-1</strain>
        <tissue evidence="1">Whole body</tissue>
    </source>
</reference>
<dbReference type="Proteomes" id="UP000078492">
    <property type="component" value="Unassembled WGS sequence"/>
</dbReference>
<gene>
    <name evidence="1" type="ORF">ALC57_02083</name>
</gene>
<proteinExistence type="predicted"/>
<protein>
    <submittedName>
        <fullName evidence="1">Uncharacterized protein</fullName>
    </submittedName>
</protein>
<evidence type="ECO:0000313" key="1">
    <source>
        <dbReference type="EMBL" id="KYN28503.1"/>
    </source>
</evidence>
<accession>A0A151JNZ0</accession>
<organism evidence="1 2">
    <name type="scientific">Trachymyrmex cornetzi</name>
    <dbReference type="NCBI Taxonomy" id="471704"/>
    <lineage>
        <taxon>Eukaryota</taxon>
        <taxon>Metazoa</taxon>
        <taxon>Ecdysozoa</taxon>
        <taxon>Arthropoda</taxon>
        <taxon>Hexapoda</taxon>
        <taxon>Insecta</taxon>
        <taxon>Pterygota</taxon>
        <taxon>Neoptera</taxon>
        <taxon>Endopterygota</taxon>
        <taxon>Hymenoptera</taxon>
        <taxon>Apocrita</taxon>
        <taxon>Aculeata</taxon>
        <taxon>Formicoidea</taxon>
        <taxon>Formicidae</taxon>
        <taxon>Myrmicinae</taxon>
        <taxon>Trachymyrmex</taxon>
    </lineage>
</organism>
<sequence length="108" mass="13315">MHFLSRFSCGLKWNLRKDVWNKIWNFVKFIHAWFTCLFICNEQFPKSARSYCILYVIQKIFLKWKLRKGVRNKIWNFVKFIHVWFCLSETNISQVCQELLHIVCNKHK</sequence>
<dbReference type="EMBL" id="KQ978779">
    <property type="protein sequence ID" value="KYN28503.1"/>
    <property type="molecule type" value="Genomic_DNA"/>
</dbReference>
<evidence type="ECO:0000313" key="2">
    <source>
        <dbReference type="Proteomes" id="UP000078492"/>
    </source>
</evidence>
<dbReference type="AlphaFoldDB" id="A0A151JNZ0"/>
<keyword evidence="2" id="KW-1185">Reference proteome</keyword>